<accession>A0ABD7X2D6</accession>
<protein>
    <submittedName>
        <fullName evidence="3">Uncharacterized protein</fullName>
    </submittedName>
</protein>
<dbReference type="Gene3D" id="6.10.250.3150">
    <property type="match status" value="1"/>
</dbReference>
<dbReference type="RefSeq" id="WP_260620865.1">
    <property type="nucleotide sequence ID" value="NZ_CP118718.1"/>
</dbReference>
<dbReference type="PROSITE" id="PS51257">
    <property type="entry name" value="PROKAR_LIPOPROTEIN"/>
    <property type="match status" value="1"/>
</dbReference>
<dbReference type="EMBL" id="CP118718">
    <property type="protein sequence ID" value="WEA46746.1"/>
    <property type="molecule type" value="Genomic_DNA"/>
</dbReference>
<gene>
    <name evidence="3" type="ORF">PWO00_12525</name>
</gene>
<dbReference type="Proteomes" id="UP001220217">
    <property type="component" value="Chromosome"/>
</dbReference>
<proteinExistence type="predicted"/>
<keyword evidence="2" id="KW-0472">Membrane</keyword>
<dbReference type="AlphaFoldDB" id="A0ABD7X2D6"/>
<evidence type="ECO:0000313" key="3">
    <source>
        <dbReference type="EMBL" id="WEA46746.1"/>
    </source>
</evidence>
<evidence type="ECO:0000313" key="4">
    <source>
        <dbReference type="Proteomes" id="UP001220217"/>
    </source>
</evidence>
<sequence>MKNVLKSKKVWLFAGPAIGAVVVGTSCFYIGKAVQDDIYSTNIDKEIVTYNQLVDEYNKINDKRNQYIDDIEDLEDEVSEKKKEVKEIKDAMAHKDELNTKIDTLEAKVQERASTVSDLDSEIKSKRSELLKLTANVVEKEDEPKQFSAGQYFVGQDFPEGRYKAVPVGEGSNFQVFDTDTGEAVVNTILGHDKYSESEFVFYAQDGQYMETQARVKLIAVE</sequence>
<name>A0ABD7X2D6_PRIAR</name>
<feature type="transmembrane region" description="Helical" evidence="2">
    <location>
        <begin position="12"/>
        <end position="31"/>
    </location>
</feature>
<keyword evidence="2" id="KW-0812">Transmembrane</keyword>
<evidence type="ECO:0000256" key="2">
    <source>
        <dbReference type="SAM" id="Phobius"/>
    </source>
</evidence>
<feature type="coiled-coil region" evidence="1">
    <location>
        <begin position="50"/>
        <end position="143"/>
    </location>
</feature>
<organism evidence="3 4">
    <name type="scientific">Priestia aryabhattai</name>
    <name type="common">Bacillus aryabhattai</name>
    <dbReference type="NCBI Taxonomy" id="412384"/>
    <lineage>
        <taxon>Bacteria</taxon>
        <taxon>Bacillati</taxon>
        <taxon>Bacillota</taxon>
        <taxon>Bacilli</taxon>
        <taxon>Bacillales</taxon>
        <taxon>Bacillaceae</taxon>
        <taxon>Priestia</taxon>
    </lineage>
</organism>
<reference evidence="3 4" key="1">
    <citation type="submission" date="2023-02" db="EMBL/GenBank/DDBJ databases">
        <title>Complete genome sequence of Priestia aryabhattai G5MAi6, a methanol-tolerant strain isolated from tap water in Hong Kong.</title>
        <authorList>
            <person name="Leung K.M."/>
            <person name="Lai G.K.K."/>
            <person name="Griffin S.D.J."/>
        </authorList>
    </citation>
    <scope>NUCLEOTIDE SEQUENCE [LARGE SCALE GENOMIC DNA]</scope>
    <source>
        <strain evidence="3 4">G5MAi6</strain>
    </source>
</reference>
<evidence type="ECO:0000256" key="1">
    <source>
        <dbReference type="SAM" id="Coils"/>
    </source>
</evidence>
<keyword evidence="2" id="KW-1133">Transmembrane helix</keyword>
<keyword evidence="1" id="KW-0175">Coiled coil</keyword>